<dbReference type="PANTHER" id="PTHR35176">
    <property type="entry name" value="HEME OXYGENASE HI_0854-RELATED"/>
    <property type="match status" value="1"/>
</dbReference>
<dbReference type="Proteomes" id="UP001551329">
    <property type="component" value="Unassembled WGS sequence"/>
</dbReference>
<reference evidence="3 4" key="1">
    <citation type="submission" date="2024-06" db="EMBL/GenBank/DDBJ databases">
        <title>The Natural Products Discovery Center: Release of the First 8490 Sequenced Strains for Exploring Actinobacteria Biosynthetic Diversity.</title>
        <authorList>
            <person name="Kalkreuter E."/>
            <person name="Kautsar S.A."/>
            <person name="Yang D."/>
            <person name="Bader C.D."/>
            <person name="Teijaro C.N."/>
            <person name="Fluegel L."/>
            <person name="Davis C.M."/>
            <person name="Simpson J.R."/>
            <person name="Lauterbach L."/>
            <person name="Steele A.D."/>
            <person name="Gui C."/>
            <person name="Meng S."/>
            <person name="Li G."/>
            <person name="Viehrig K."/>
            <person name="Ye F."/>
            <person name="Su P."/>
            <person name="Kiefer A.F."/>
            <person name="Nichols A."/>
            <person name="Cepeda A.J."/>
            <person name="Yan W."/>
            <person name="Fan B."/>
            <person name="Jiang Y."/>
            <person name="Adhikari A."/>
            <person name="Zheng C.-J."/>
            <person name="Schuster L."/>
            <person name="Cowan T.M."/>
            <person name="Smanski M.J."/>
            <person name="Chevrette M.G."/>
            <person name="De Carvalho L.P.S."/>
            <person name="Shen B."/>
        </authorList>
    </citation>
    <scope>NUCLEOTIDE SEQUENCE [LARGE SCALE GENOMIC DNA]</scope>
    <source>
        <strain evidence="3 4">NPDC045974</strain>
    </source>
</reference>
<dbReference type="RefSeq" id="WP_358468301.1">
    <property type="nucleotide sequence ID" value="NZ_JBEZAE010000001.1"/>
</dbReference>
<keyword evidence="4" id="KW-1185">Reference proteome</keyword>
<dbReference type="Pfam" id="PF01243">
    <property type="entry name" value="PNPOx_N"/>
    <property type="match status" value="1"/>
</dbReference>
<name>A0ABV3C290_9ACTN</name>
<dbReference type="InterPro" id="IPR052019">
    <property type="entry name" value="F420H2_bilvrd_red/Heme_oxyg"/>
</dbReference>
<evidence type="ECO:0000313" key="3">
    <source>
        <dbReference type="EMBL" id="MEU7068875.1"/>
    </source>
</evidence>
<keyword evidence="1" id="KW-0560">Oxidoreductase</keyword>
<evidence type="ECO:0000259" key="2">
    <source>
        <dbReference type="Pfam" id="PF01243"/>
    </source>
</evidence>
<dbReference type="InterPro" id="IPR011576">
    <property type="entry name" value="Pyridox_Oxase_N"/>
</dbReference>
<feature type="domain" description="Pyridoxamine 5'-phosphate oxidase N-terminal" evidence="2">
    <location>
        <begin position="33"/>
        <end position="132"/>
    </location>
</feature>
<dbReference type="Gene3D" id="2.30.110.10">
    <property type="entry name" value="Electron Transport, Fmn-binding Protein, Chain A"/>
    <property type="match status" value="1"/>
</dbReference>
<dbReference type="EMBL" id="JBEZAE010000001">
    <property type="protein sequence ID" value="MEU7068875.1"/>
    <property type="molecule type" value="Genomic_DNA"/>
</dbReference>
<evidence type="ECO:0000256" key="1">
    <source>
        <dbReference type="ARBA" id="ARBA00023002"/>
    </source>
</evidence>
<accession>A0ABV3C290</accession>
<sequence length="174" mass="18854">MDPHTTPAPTPRTSLDARYSDPKATALPWSDAADRLAAAEVFWLTTVRPDGRPHVTPLIAVWSEGALHFCTGPDERKARNLAENPSVVLTTGSSVLDEGLDLVVEGAAAAVRDEDRLRALAEAYVEKYGPDWRFDVRDGAFVGDGGTAVVFAVAPRTVFGFAKGDPFGQTRWRF</sequence>
<comment type="caution">
    <text evidence="3">The sequence shown here is derived from an EMBL/GenBank/DDBJ whole genome shotgun (WGS) entry which is preliminary data.</text>
</comment>
<proteinExistence type="predicted"/>
<evidence type="ECO:0000313" key="4">
    <source>
        <dbReference type="Proteomes" id="UP001551329"/>
    </source>
</evidence>
<protein>
    <submittedName>
        <fullName evidence="3">Pyridoxamine 5'-phosphate oxidase family protein</fullName>
    </submittedName>
</protein>
<dbReference type="PANTHER" id="PTHR35176:SF4">
    <property type="entry name" value="PYRIDOXAMINE 5'-PHOSPHATE OXIDASE-RELATED FMN-BINDING"/>
    <property type="match status" value="1"/>
</dbReference>
<gene>
    <name evidence="3" type="ORF">AB0A88_01820</name>
</gene>
<dbReference type="InterPro" id="IPR012349">
    <property type="entry name" value="Split_barrel_FMN-bd"/>
</dbReference>
<organism evidence="3 4">
    <name type="scientific">Streptomyces narbonensis</name>
    <dbReference type="NCBI Taxonomy" id="67333"/>
    <lineage>
        <taxon>Bacteria</taxon>
        <taxon>Bacillati</taxon>
        <taxon>Actinomycetota</taxon>
        <taxon>Actinomycetes</taxon>
        <taxon>Kitasatosporales</taxon>
        <taxon>Streptomycetaceae</taxon>
        <taxon>Streptomyces</taxon>
    </lineage>
</organism>
<dbReference type="SUPFAM" id="SSF50475">
    <property type="entry name" value="FMN-binding split barrel"/>
    <property type="match status" value="1"/>
</dbReference>